<evidence type="ECO:0000256" key="1">
    <source>
        <dbReference type="ARBA" id="ARBA00008635"/>
    </source>
</evidence>
<comment type="caution">
    <text evidence="4">The sequence shown here is derived from an EMBL/GenBank/DDBJ whole genome shotgun (WGS) entry which is preliminary data.</text>
</comment>
<sequence length="174" mass="19716">MELIQSLLKEMEQEAQTTRKMLSIIPEDKFNWQPHPKSMSIIRLATHIAELPTWVSMVLTTEELDFATAPYDPKVINNVEELLAYFEASLADGKAHLEKAKLSQFDEKWTLRNGDDIYDVSPKGEVIRMAYCQIVHHRAQLGVFLRLLDVAIPGSYGPSADEEFKVAVVDTPTV</sequence>
<keyword evidence="5" id="KW-1185">Reference proteome</keyword>
<evidence type="ECO:0000256" key="3">
    <source>
        <dbReference type="PIRSR" id="PIRSR607837-1"/>
    </source>
</evidence>
<dbReference type="SUPFAM" id="SSF109854">
    <property type="entry name" value="DinB/YfiT-like putative metalloenzymes"/>
    <property type="match status" value="1"/>
</dbReference>
<proteinExistence type="inferred from homology"/>
<organism evidence="4 5">
    <name type="scientific">Chitinophaga ginsengisoli</name>
    <dbReference type="NCBI Taxonomy" id="363837"/>
    <lineage>
        <taxon>Bacteria</taxon>
        <taxon>Pseudomonadati</taxon>
        <taxon>Bacteroidota</taxon>
        <taxon>Chitinophagia</taxon>
        <taxon>Chitinophagales</taxon>
        <taxon>Chitinophagaceae</taxon>
        <taxon>Chitinophaga</taxon>
    </lineage>
</organism>
<dbReference type="Proteomes" id="UP000240978">
    <property type="component" value="Unassembled WGS sequence"/>
</dbReference>
<evidence type="ECO:0000313" key="5">
    <source>
        <dbReference type="Proteomes" id="UP000240978"/>
    </source>
</evidence>
<feature type="binding site" evidence="3">
    <location>
        <position position="47"/>
    </location>
    <ligand>
        <name>a divalent metal cation</name>
        <dbReference type="ChEBI" id="CHEBI:60240"/>
    </ligand>
</feature>
<comment type="similarity">
    <text evidence="1">Belongs to the DinB family.</text>
</comment>
<dbReference type="Gene3D" id="1.20.120.450">
    <property type="entry name" value="dinb family like domain"/>
    <property type="match status" value="1"/>
</dbReference>
<gene>
    <name evidence="4" type="ORF">CLV42_103359</name>
</gene>
<feature type="binding site" evidence="3">
    <location>
        <position position="137"/>
    </location>
    <ligand>
        <name>a divalent metal cation</name>
        <dbReference type="ChEBI" id="CHEBI:60240"/>
    </ligand>
</feature>
<name>A0A2P8GHC5_9BACT</name>
<dbReference type="InterPro" id="IPR007837">
    <property type="entry name" value="DinB"/>
</dbReference>
<protein>
    <submittedName>
        <fullName evidence="4">Putative damage-inducible protein DinB</fullName>
    </submittedName>
</protein>
<dbReference type="AlphaFoldDB" id="A0A2P8GHC5"/>
<dbReference type="GO" id="GO:0046872">
    <property type="term" value="F:metal ion binding"/>
    <property type="evidence" value="ECO:0007669"/>
    <property type="project" value="UniProtKB-KW"/>
</dbReference>
<dbReference type="OrthoDB" id="119432at2"/>
<evidence type="ECO:0000313" key="4">
    <source>
        <dbReference type="EMBL" id="PSL33376.1"/>
    </source>
</evidence>
<dbReference type="Pfam" id="PF05163">
    <property type="entry name" value="DinB"/>
    <property type="match status" value="1"/>
</dbReference>
<dbReference type="InterPro" id="IPR034660">
    <property type="entry name" value="DinB/YfiT-like"/>
</dbReference>
<dbReference type="EMBL" id="PYGK01000003">
    <property type="protein sequence ID" value="PSL33376.1"/>
    <property type="molecule type" value="Genomic_DNA"/>
</dbReference>
<dbReference type="RefSeq" id="WP_106601687.1">
    <property type="nucleotide sequence ID" value="NZ_PYGK01000003.1"/>
</dbReference>
<reference evidence="4 5" key="1">
    <citation type="submission" date="2018-03" db="EMBL/GenBank/DDBJ databases">
        <title>Genomic Encyclopedia of Archaeal and Bacterial Type Strains, Phase II (KMG-II): from individual species to whole genera.</title>
        <authorList>
            <person name="Goeker M."/>
        </authorList>
    </citation>
    <scope>NUCLEOTIDE SEQUENCE [LARGE SCALE GENOMIC DNA]</scope>
    <source>
        <strain evidence="4 5">DSM 18107</strain>
    </source>
</reference>
<keyword evidence="2 3" id="KW-0479">Metal-binding</keyword>
<evidence type="ECO:0000256" key="2">
    <source>
        <dbReference type="ARBA" id="ARBA00022723"/>
    </source>
</evidence>
<accession>A0A2P8GHC5</accession>